<feature type="transmembrane region" description="Helical" evidence="1">
    <location>
        <begin position="70"/>
        <end position="92"/>
    </location>
</feature>
<dbReference type="AlphaFoldDB" id="A0A9N9RJW8"/>
<sequence length="168" mass="19705">MIKVQKCCMCVRLSTFSIVLGCTYSFLSITIVLIIGSFLLNYDNLMSSFYEKEDFDSVRIATFLEKWKNVVVTILIIYISLQALSFMSSLALVCGTIHNRPKLIISWLVIQSFIILFWIFASFATNDFYMLLYTLLTIYFWVCIYSLYTNMNLHFYRYSDSFYGIQNV</sequence>
<dbReference type="Proteomes" id="UP001153620">
    <property type="component" value="Chromosome 1"/>
</dbReference>
<evidence type="ECO:0000313" key="3">
    <source>
        <dbReference type="Proteomes" id="UP001153620"/>
    </source>
</evidence>
<organism evidence="2 3">
    <name type="scientific">Chironomus riparius</name>
    <dbReference type="NCBI Taxonomy" id="315576"/>
    <lineage>
        <taxon>Eukaryota</taxon>
        <taxon>Metazoa</taxon>
        <taxon>Ecdysozoa</taxon>
        <taxon>Arthropoda</taxon>
        <taxon>Hexapoda</taxon>
        <taxon>Insecta</taxon>
        <taxon>Pterygota</taxon>
        <taxon>Neoptera</taxon>
        <taxon>Endopterygota</taxon>
        <taxon>Diptera</taxon>
        <taxon>Nematocera</taxon>
        <taxon>Chironomoidea</taxon>
        <taxon>Chironomidae</taxon>
        <taxon>Chironominae</taxon>
        <taxon>Chironomus</taxon>
    </lineage>
</organism>
<keyword evidence="1" id="KW-1133">Transmembrane helix</keyword>
<keyword evidence="3" id="KW-1185">Reference proteome</keyword>
<accession>A0A9N9RJW8</accession>
<feature type="transmembrane region" description="Helical" evidence="1">
    <location>
        <begin position="12"/>
        <end position="40"/>
    </location>
</feature>
<dbReference type="OrthoDB" id="8118226at2759"/>
<keyword evidence="1" id="KW-0472">Membrane</keyword>
<evidence type="ECO:0000256" key="1">
    <source>
        <dbReference type="SAM" id="Phobius"/>
    </source>
</evidence>
<reference evidence="2" key="2">
    <citation type="submission" date="2022-10" db="EMBL/GenBank/DDBJ databases">
        <authorList>
            <consortium name="ENA_rothamsted_submissions"/>
            <consortium name="culmorum"/>
            <person name="King R."/>
        </authorList>
    </citation>
    <scope>NUCLEOTIDE SEQUENCE</scope>
</reference>
<feature type="transmembrane region" description="Helical" evidence="1">
    <location>
        <begin position="104"/>
        <end position="124"/>
    </location>
</feature>
<name>A0A9N9RJW8_9DIPT</name>
<dbReference type="EMBL" id="OU895877">
    <property type="protein sequence ID" value="CAG9799536.1"/>
    <property type="molecule type" value="Genomic_DNA"/>
</dbReference>
<protein>
    <submittedName>
        <fullName evidence="2">Uncharacterized protein</fullName>
    </submittedName>
</protein>
<gene>
    <name evidence="2" type="ORF">CHIRRI_LOCUS2502</name>
</gene>
<proteinExistence type="predicted"/>
<reference evidence="2" key="1">
    <citation type="submission" date="2022-01" db="EMBL/GenBank/DDBJ databases">
        <authorList>
            <person name="King R."/>
        </authorList>
    </citation>
    <scope>NUCLEOTIDE SEQUENCE</scope>
</reference>
<keyword evidence="1" id="KW-0812">Transmembrane</keyword>
<feature type="transmembrane region" description="Helical" evidence="1">
    <location>
        <begin position="130"/>
        <end position="148"/>
    </location>
</feature>
<evidence type="ECO:0000313" key="2">
    <source>
        <dbReference type="EMBL" id="CAG9799536.1"/>
    </source>
</evidence>